<dbReference type="InterPro" id="IPR002931">
    <property type="entry name" value="Transglutaminase-like"/>
</dbReference>
<dbReference type="AlphaFoldDB" id="A0AA49GTX7"/>
<name>A0AA49GTX7_9BACT</name>
<dbReference type="SMART" id="SM00460">
    <property type="entry name" value="TGc"/>
    <property type="match status" value="1"/>
</dbReference>
<feature type="domain" description="Transglutaminase-like" evidence="1">
    <location>
        <begin position="174"/>
        <end position="239"/>
    </location>
</feature>
<reference evidence="2" key="1">
    <citation type="journal article" date="2023" name="Comput. Struct. Biotechnol. J.">
        <title>Discovery of a novel marine Bacteroidetes with a rich repertoire of carbohydrate-active enzymes.</title>
        <authorList>
            <person name="Chen B."/>
            <person name="Liu G."/>
            <person name="Chen Q."/>
            <person name="Wang H."/>
            <person name="Liu L."/>
            <person name="Tang K."/>
        </authorList>
    </citation>
    <scope>NUCLEOTIDE SEQUENCE</scope>
    <source>
        <strain evidence="2">TK19036</strain>
    </source>
</reference>
<dbReference type="SUPFAM" id="SSF54001">
    <property type="entry name" value="Cysteine proteinases"/>
    <property type="match status" value="1"/>
</dbReference>
<dbReference type="Pfam" id="PF01841">
    <property type="entry name" value="Transglut_core"/>
    <property type="match status" value="1"/>
</dbReference>
<evidence type="ECO:0000259" key="1">
    <source>
        <dbReference type="SMART" id="SM00460"/>
    </source>
</evidence>
<organism evidence="2">
    <name type="scientific">Roseihalotalea indica</name>
    <dbReference type="NCBI Taxonomy" id="2867963"/>
    <lineage>
        <taxon>Bacteria</taxon>
        <taxon>Pseudomonadati</taxon>
        <taxon>Bacteroidota</taxon>
        <taxon>Cytophagia</taxon>
        <taxon>Cytophagales</taxon>
        <taxon>Catalimonadaceae</taxon>
        <taxon>Roseihalotalea</taxon>
    </lineage>
</organism>
<dbReference type="PANTHER" id="PTHR33490:SF6">
    <property type="entry name" value="SLL1049 PROTEIN"/>
    <property type="match status" value="1"/>
</dbReference>
<dbReference type="EMBL" id="CP120682">
    <property type="protein sequence ID" value="WKN38881.1"/>
    <property type="molecule type" value="Genomic_DNA"/>
</dbReference>
<dbReference type="InterPro" id="IPR038765">
    <property type="entry name" value="Papain-like_cys_pep_sf"/>
</dbReference>
<gene>
    <name evidence="2" type="ORF">K4G66_09215</name>
</gene>
<protein>
    <submittedName>
        <fullName evidence="2">Transglutaminase family protein</fullName>
    </submittedName>
</protein>
<sequence>MVTYRIRYEAENHYQHVVQEALFEFLVLPCEDDTQTIDDVVAENSLNRPTFRARNPFGYDAICFRVAEPFSNLGFVASCTVKKQTENLLHTVLDSLPLEEEQQLLCSETFLVDHYLHIMPSLLTKLPSDQIPATLLYQHDQPLFSYVTSLNQAIYGMMEYKPGATTFRTTAAEVMAAPKGVCQDYTHLMLGILRHQQLPCRYVSGYINQGQQLMGATQTHAWLEVFIPNMGWVGFDPTNNLLADHHHIKIADGLDYQDCSPLKGHIRPGVINRTDHIVHVVEQ</sequence>
<evidence type="ECO:0000313" key="2">
    <source>
        <dbReference type="EMBL" id="WKN38881.1"/>
    </source>
</evidence>
<accession>A0AA49GTX7</accession>
<proteinExistence type="predicted"/>
<dbReference type="Gene3D" id="3.10.620.30">
    <property type="match status" value="1"/>
</dbReference>
<dbReference type="PANTHER" id="PTHR33490">
    <property type="entry name" value="BLR5614 PROTEIN-RELATED"/>
    <property type="match status" value="1"/>
</dbReference>
<reference evidence="2" key="2">
    <citation type="journal article" date="2024" name="Antonie Van Leeuwenhoek">
        <title>Roseihalotalea indica gen. nov., sp. nov., a halophilic Bacteroidetes from mesopelagic Southwest Indian Ocean with higher carbohydrate metabolic potential.</title>
        <authorList>
            <person name="Chen B."/>
            <person name="Zhang M."/>
            <person name="Lin D."/>
            <person name="Ye J."/>
            <person name="Tang K."/>
        </authorList>
    </citation>
    <scope>NUCLEOTIDE SEQUENCE</scope>
    <source>
        <strain evidence="2">TK19036</strain>
    </source>
</reference>